<evidence type="ECO:0000313" key="3">
    <source>
        <dbReference type="Proteomes" id="UP001500454"/>
    </source>
</evidence>
<evidence type="ECO:0000256" key="1">
    <source>
        <dbReference type="SAM" id="MobiDB-lite"/>
    </source>
</evidence>
<keyword evidence="3" id="KW-1185">Reference proteome</keyword>
<gene>
    <name evidence="2" type="ORF">GCM10023186_31610</name>
</gene>
<name>A0ABP8J856_9BACT</name>
<dbReference type="Proteomes" id="UP001500454">
    <property type="component" value="Unassembled WGS sequence"/>
</dbReference>
<dbReference type="EMBL" id="BAABHA010000010">
    <property type="protein sequence ID" value="GAA4386692.1"/>
    <property type="molecule type" value="Genomic_DNA"/>
</dbReference>
<accession>A0ABP8J856</accession>
<organism evidence="2 3">
    <name type="scientific">Hymenobacter koreensis</name>
    <dbReference type="NCBI Taxonomy" id="1084523"/>
    <lineage>
        <taxon>Bacteria</taxon>
        <taxon>Pseudomonadati</taxon>
        <taxon>Bacteroidota</taxon>
        <taxon>Cytophagia</taxon>
        <taxon>Cytophagales</taxon>
        <taxon>Hymenobacteraceae</taxon>
        <taxon>Hymenobacter</taxon>
    </lineage>
</organism>
<sequence length="131" mass="14727">MKALFIAAVCCGLGLSAHGQMRDRQVPNPSRVSAAQAEELTRKMAVRLHLNEAQIIKLRSVNEIKLARLDEIQWQYEQDPTGRQARIMELEAQYEQECRLILTPSQLSALREEKPAMEAPQSADPNQNGMG</sequence>
<feature type="region of interest" description="Disordered" evidence="1">
    <location>
        <begin position="110"/>
        <end position="131"/>
    </location>
</feature>
<proteinExistence type="predicted"/>
<protein>
    <submittedName>
        <fullName evidence="2">Uncharacterized protein</fullName>
    </submittedName>
</protein>
<reference evidence="3" key="1">
    <citation type="journal article" date="2019" name="Int. J. Syst. Evol. Microbiol.">
        <title>The Global Catalogue of Microorganisms (GCM) 10K type strain sequencing project: providing services to taxonomists for standard genome sequencing and annotation.</title>
        <authorList>
            <consortium name="The Broad Institute Genomics Platform"/>
            <consortium name="The Broad Institute Genome Sequencing Center for Infectious Disease"/>
            <person name="Wu L."/>
            <person name="Ma J."/>
        </authorList>
    </citation>
    <scope>NUCLEOTIDE SEQUENCE [LARGE SCALE GENOMIC DNA]</scope>
    <source>
        <strain evidence="3">JCM 17924</strain>
    </source>
</reference>
<comment type="caution">
    <text evidence="2">The sequence shown here is derived from an EMBL/GenBank/DDBJ whole genome shotgun (WGS) entry which is preliminary data.</text>
</comment>
<evidence type="ECO:0000313" key="2">
    <source>
        <dbReference type="EMBL" id="GAA4386692.1"/>
    </source>
</evidence>
<dbReference type="RefSeq" id="WP_345225843.1">
    <property type="nucleotide sequence ID" value="NZ_BAABHA010000010.1"/>
</dbReference>